<comment type="caution">
    <text evidence="2">The sequence shown here is derived from an EMBL/GenBank/DDBJ whole genome shotgun (WGS) entry which is preliminary data.</text>
</comment>
<protein>
    <submittedName>
        <fullName evidence="2">Uncharacterized protein</fullName>
    </submittedName>
</protein>
<feature type="compositionally biased region" description="Polar residues" evidence="1">
    <location>
        <begin position="162"/>
        <end position="172"/>
    </location>
</feature>
<feature type="region of interest" description="Disordered" evidence="1">
    <location>
        <begin position="218"/>
        <end position="255"/>
    </location>
</feature>
<dbReference type="EMBL" id="MLYV02000883">
    <property type="protein sequence ID" value="PSR75593.1"/>
    <property type="molecule type" value="Genomic_DNA"/>
</dbReference>
<feature type="compositionally biased region" description="Low complexity" evidence="1">
    <location>
        <begin position="231"/>
        <end position="255"/>
    </location>
</feature>
<gene>
    <name evidence="2" type="ORF">PHLCEN_2v9073</name>
</gene>
<feature type="region of interest" description="Disordered" evidence="1">
    <location>
        <begin position="384"/>
        <end position="486"/>
    </location>
</feature>
<feature type="region of interest" description="Disordered" evidence="1">
    <location>
        <begin position="325"/>
        <end position="368"/>
    </location>
</feature>
<keyword evidence="3" id="KW-1185">Reference proteome</keyword>
<evidence type="ECO:0000313" key="2">
    <source>
        <dbReference type="EMBL" id="PSR75593.1"/>
    </source>
</evidence>
<dbReference type="Proteomes" id="UP000186601">
    <property type="component" value="Unassembled WGS sequence"/>
</dbReference>
<dbReference type="OrthoDB" id="433738at2759"/>
<dbReference type="STRING" id="98765.A0A2R6NSQ1"/>
<reference evidence="2 3" key="1">
    <citation type="submission" date="2018-02" db="EMBL/GenBank/DDBJ databases">
        <title>Genome sequence of the basidiomycete white-rot fungus Phlebia centrifuga.</title>
        <authorList>
            <person name="Granchi Z."/>
            <person name="Peng M."/>
            <person name="de Vries R.P."/>
            <person name="Hilden K."/>
            <person name="Makela M.R."/>
            <person name="Grigoriev I."/>
            <person name="Riley R."/>
        </authorList>
    </citation>
    <scope>NUCLEOTIDE SEQUENCE [LARGE SCALE GENOMIC DNA]</scope>
    <source>
        <strain evidence="2 3">FBCC195</strain>
    </source>
</reference>
<proteinExistence type="predicted"/>
<sequence>MHRRPSSAASPLTVLPLPPRSREVSSLMSPDSAPHTPTKRDEPLPFFSVNTTRNSSSSWNSSNCDGGNEMEFDWKPEQIRLLVRTLDALPSHLLTPFNGPVPPSNLLDKLARGVAKVKTPVDWPHSLRATRAKIVELARRRTRNVRDESASDTIVEEESDSSDVPLQQTTNIGLKRPLYRQSSMDFMQPAKPDLKDNSNIPRLSRRLQRAERILISQPYDRYAQSPSLRGTPSLNPSTPSSTTLNSDTPGSRPSRLLRRSISSLSNTSDQYQMPVINPSVQRLKRSDTFGGSTLYPTGLKRAPSYGGSSRNSMESVAMSIDFNARDSDVTSSDEEEKLRSQKAKRARRKITSPTPTSPPMSSPMPISPVKPILRSKVVPMTPSDAVKGAQMGKSGKTMQTRLLKPKANLQRNPSILGPELPNPQPNLEAPATIRSSRTTRTPRTLPDTPSRMSVSPPDNRSTVPASPYNLTHIPSISPQSSRTLRRSRAIAPLPRAPLARKISFGSLAAPVEQGRAGSGTGLGLASAFQLH</sequence>
<organism evidence="2 3">
    <name type="scientific">Hermanssonia centrifuga</name>
    <dbReference type="NCBI Taxonomy" id="98765"/>
    <lineage>
        <taxon>Eukaryota</taxon>
        <taxon>Fungi</taxon>
        <taxon>Dikarya</taxon>
        <taxon>Basidiomycota</taxon>
        <taxon>Agaricomycotina</taxon>
        <taxon>Agaricomycetes</taxon>
        <taxon>Polyporales</taxon>
        <taxon>Meruliaceae</taxon>
        <taxon>Hermanssonia</taxon>
    </lineage>
</organism>
<feature type="compositionally biased region" description="Low complexity" evidence="1">
    <location>
        <begin position="54"/>
        <end position="63"/>
    </location>
</feature>
<feature type="compositionally biased region" description="Low complexity" evidence="1">
    <location>
        <begin position="434"/>
        <end position="451"/>
    </location>
</feature>
<feature type="compositionally biased region" description="Basic residues" evidence="1">
    <location>
        <begin position="340"/>
        <end position="350"/>
    </location>
</feature>
<accession>A0A2R6NSQ1</accession>
<evidence type="ECO:0000313" key="3">
    <source>
        <dbReference type="Proteomes" id="UP000186601"/>
    </source>
</evidence>
<feature type="region of interest" description="Disordered" evidence="1">
    <location>
        <begin position="1"/>
        <end position="64"/>
    </location>
</feature>
<feature type="compositionally biased region" description="Polar residues" evidence="1">
    <location>
        <begin position="452"/>
        <end position="482"/>
    </location>
</feature>
<name>A0A2R6NSQ1_9APHY</name>
<feature type="compositionally biased region" description="Pro residues" evidence="1">
    <location>
        <begin position="355"/>
        <end position="368"/>
    </location>
</feature>
<evidence type="ECO:0000256" key="1">
    <source>
        <dbReference type="SAM" id="MobiDB-lite"/>
    </source>
</evidence>
<dbReference type="AlphaFoldDB" id="A0A2R6NSQ1"/>
<feature type="region of interest" description="Disordered" evidence="1">
    <location>
        <begin position="142"/>
        <end position="177"/>
    </location>
</feature>